<dbReference type="InterPro" id="IPR053927">
    <property type="entry name" value="FlgK_helical"/>
</dbReference>
<dbReference type="Pfam" id="PF00460">
    <property type="entry name" value="Flg_bb_rod"/>
    <property type="match status" value="1"/>
</dbReference>
<feature type="domain" description="Flagellar basal body rod protein N-terminal" evidence="8">
    <location>
        <begin position="9"/>
        <end position="37"/>
    </location>
</feature>
<sequence>MSGLFNTFNIAKRGMQAQQTALQVTSHNIANANTEGYSVQRAQFETTKPFGMPSLTSASGPGQLGTGVEISTITRARDEFIDYQIRREKSSLGKFTSREEFLSEIETIFMEPSDTGLSNTLSQFWDAWNQLSTTPESSTARTIVAQNAEALTNAINHNYEQLQKMQINAGDIIKEQIFDINSILKQINELNVQIKSVIISGQTPNDLLDRRDLLLDKLSERFSFDIEKTDFGGIKIYARLNDGNKKELLSDGTINTGISYINSIYKDKDSGEWKLELYNGGEINDRTTLVVSDDEVTKYANIENDKVTSLKVHTVFYYSSDANKPLIEPADFENGSLNGYESVSQEISRFKDQLNNLARVLAISVNTIHSNNDPSGNNDFFLSSAETDKEPAKTIRVRAEILDDPSLINAGKEIGGNTGNGERALLIGQIRNTRLDILDIKDRDDFIEKSGLDLNELEINNSQTGTTIDSYFKDSIANLGILNQEAKKMVTNQNTLLTQLETRRDSLSGVSLDEEMTNMIQFQRAYEANAKMISVLDQLLDVVVNGLIR</sequence>
<evidence type="ECO:0000256" key="2">
    <source>
        <dbReference type="ARBA" id="ARBA00004613"/>
    </source>
</evidence>
<evidence type="ECO:0000256" key="1">
    <source>
        <dbReference type="ARBA" id="ARBA00004365"/>
    </source>
</evidence>
<dbReference type="Proteomes" id="UP000295325">
    <property type="component" value="Unassembled WGS sequence"/>
</dbReference>
<dbReference type="Pfam" id="PF06429">
    <property type="entry name" value="Flg_bbr_C"/>
    <property type="match status" value="1"/>
</dbReference>
<comment type="caution">
    <text evidence="11">The sequence shown here is derived from an EMBL/GenBank/DDBJ whole genome shotgun (WGS) entry which is preliminary data.</text>
</comment>
<evidence type="ECO:0000313" key="12">
    <source>
        <dbReference type="Proteomes" id="UP000295325"/>
    </source>
</evidence>
<evidence type="ECO:0000256" key="6">
    <source>
        <dbReference type="ARBA" id="ARBA00023143"/>
    </source>
</evidence>
<proteinExistence type="inferred from homology"/>
<keyword evidence="6 7" id="KW-0975">Bacterial flagellum</keyword>
<dbReference type="InterPro" id="IPR010930">
    <property type="entry name" value="Flg_bb/hook_C_dom"/>
</dbReference>
<dbReference type="NCBIfam" id="TIGR02492">
    <property type="entry name" value="flgK_ends"/>
    <property type="match status" value="1"/>
</dbReference>
<feature type="domain" description="Flagellar basal-body/hook protein C-terminal" evidence="9">
    <location>
        <begin position="508"/>
        <end position="543"/>
    </location>
</feature>
<dbReference type="RefSeq" id="WP_133629063.1">
    <property type="nucleotide sequence ID" value="NZ_SOAZ01000026.1"/>
</dbReference>
<keyword evidence="11" id="KW-0969">Cilium</keyword>
<keyword evidence="11" id="KW-0282">Flagellum</keyword>
<evidence type="ECO:0000259" key="10">
    <source>
        <dbReference type="Pfam" id="PF22638"/>
    </source>
</evidence>
<dbReference type="GO" id="GO:0005198">
    <property type="term" value="F:structural molecule activity"/>
    <property type="evidence" value="ECO:0007669"/>
    <property type="project" value="UniProtKB-UniRule"/>
</dbReference>
<evidence type="ECO:0000256" key="7">
    <source>
        <dbReference type="RuleBase" id="RU362065"/>
    </source>
</evidence>
<dbReference type="GO" id="GO:0044780">
    <property type="term" value="P:bacterial-type flagellum assembly"/>
    <property type="evidence" value="ECO:0007669"/>
    <property type="project" value="InterPro"/>
</dbReference>
<dbReference type="OrthoDB" id="9802553at2"/>
<evidence type="ECO:0000259" key="9">
    <source>
        <dbReference type="Pfam" id="PF06429"/>
    </source>
</evidence>
<comment type="subcellular location">
    <subcellularLocation>
        <location evidence="1 7">Bacterial flagellum</location>
    </subcellularLocation>
    <subcellularLocation>
        <location evidence="2 7">Secreted</location>
    </subcellularLocation>
</comment>
<dbReference type="EMBL" id="SOAZ01000026">
    <property type="protein sequence ID" value="TDT50623.1"/>
    <property type="molecule type" value="Genomic_DNA"/>
</dbReference>
<dbReference type="GO" id="GO:0005576">
    <property type="term" value="C:extracellular region"/>
    <property type="evidence" value="ECO:0007669"/>
    <property type="project" value="UniProtKB-SubCell"/>
</dbReference>
<accession>A0A4R7K9C4</accession>
<keyword evidence="5 7" id="KW-0964">Secreted</keyword>
<keyword evidence="12" id="KW-1185">Reference proteome</keyword>
<evidence type="ECO:0000256" key="4">
    <source>
        <dbReference type="ARBA" id="ARBA00016244"/>
    </source>
</evidence>
<dbReference type="InterPro" id="IPR002371">
    <property type="entry name" value="FlgK"/>
</dbReference>
<evidence type="ECO:0000313" key="11">
    <source>
        <dbReference type="EMBL" id="TDT50623.1"/>
    </source>
</evidence>
<evidence type="ECO:0000256" key="5">
    <source>
        <dbReference type="ARBA" id="ARBA00022525"/>
    </source>
</evidence>
<dbReference type="Pfam" id="PF22638">
    <property type="entry name" value="FlgK_D1"/>
    <property type="match status" value="1"/>
</dbReference>
<name>A0A4R7K9C4_9CLOT</name>
<dbReference type="InterPro" id="IPR001444">
    <property type="entry name" value="Flag_bb_rod_N"/>
</dbReference>
<dbReference type="PANTHER" id="PTHR30033">
    <property type="entry name" value="FLAGELLAR HOOK-ASSOCIATED PROTEIN 1"/>
    <property type="match status" value="1"/>
</dbReference>
<feature type="domain" description="Flagellar hook-associated protein FlgK helical" evidence="10">
    <location>
        <begin position="102"/>
        <end position="260"/>
    </location>
</feature>
<gene>
    <name evidence="7" type="primary">flgK</name>
    <name evidence="11" type="ORF">EDD71_12640</name>
</gene>
<dbReference type="PANTHER" id="PTHR30033:SF1">
    <property type="entry name" value="FLAGELLAR HOOK-ASSOCIATED PROTEIN 1"/>
    <property type="match status" value="1"/>
</dbReference>
<dbReference type="AlphaFoldDB" id="A0A4R7K9C4"/>
<reference evidence="11 12" key="1">
    <citation type="submission" date="2019-03" db="EMBL/GenBank/DDBJ databases">
        <title>Genomic Encyclopedia of Type Strains, Phase IV (KMG-IV): sequencing the most valuable type-strain genomes for metagenomic binning, comparative biology and taxonomic classification.</title>
        <authorList>
            <person name="Goeker M."/>
        </authorList>
    </citation>
    <scope>NUCLEOTIDE SEQUENCE [LARGE SCALE GENOMIC DNA]</scope>
    <source>
        <strain evidence="11 12">DSM 24455</strain>
    </source>
</reference>
<dbReference type="SUPFAM" id="SSF64518">
    <property type="entry name" value="Phase 1 flagellin"/>
    <property type="match status" value="1"/>
</dbReference>
<dbReference type="GO" id="GO:0009424">
    <property type="term" value="C:bacterial-type flagellum hook"/>
    <property type="evidence" value="ECO:0007669"/>
    <property type="project" value="UniProtKB-UniRule"/>
</dbReference>
<protein>
    <recommendedName>
        <fullName evidence="4 7">Flagellar hook-associated protein 1</fullName>
        <shortName evidence="7">HAP1</shortName>
    </recommendedName>
</protein>
<evidence type="ECO:0000256" key="3">
    <source>
        <dbReference type="ARBA" id="ARBA00009677"/>
    </source>
</evidence>
<organism evidence="11 12">
    <name type="scientific">Fonticella tunisiensis</name>
    <dbReference type="NCBI Taxonomy" id="1096341"/>
    <lineage>
        <taxon>Bacteria</taxon>
        <taxon>Bacillati</taxon>
        <taxon>Bacillota</taxon>
        <taxon>Clostridia</taxon>
        <taxon>Eubacteriales</taxon>
        <taxon>Clostridiaceae</taxon>
        <taxon>Fonticella</taxon>
    </lineage>
</organism>
<dbReference type="PRINTS" id="PR01005">
    <property type="entry name" value="FLGHOOKAP1"/>
</dbReference>
<evidence type="ECO:0000259" key="8">
    <source>
        <dbReference type="Pfam" id="PF00460"/>
    </source>
</evidence>
<comment type="similarity">
    <text evidence="3 7">Belongs to the flagella basal body rod proteins family.</text>
</comment>
<keyword evidence="11" id="KW-0966">Cell projection</keyword>